<dbReference type="GeneID" id="66873010"/>
<evidence type="ECO:0000313" key="1">
    <source>
        <dbReference type="EMBL" id="KNE21265.1"/>
    </source>
</evidence>
<dbReference type="OrthoDB" id="9900345at2"/>
<accession>A0A0L0QRK3</accession>
<dbReference type="AlphaFoldDB" id="A0A0L0QRK3"/>
<sequence length="118" mass="13599">MNINSTGNSIISWHQTERNTKSLYLKDKDNNDSKLEVVTINGRIRKYIVLRNGKKILISEEKISKESLQKDSTLKQKQQSNTAETIEYLNHLMGVSSSNTRLQIFNMDGGEKNNKEKR</sequence>
<evidence type="ECO:0000313" key="2">
    <source>
        <dbReference type="Proteomes" id="UP000036780"/>
    </source>
</evidence>
<reference evidence="2" key="1">
    <citation type="submission" date="2015-07" db="EMBL/GenBank/DDBJ databases">
        <title>Fjat-10053 dsm26.</title>
        <authorList>
            <person name="Liu B."/>
            <person name="Wang J."/>
            <person name="Zhu Y."/>
            <person name="Liu G."/>
            <person name="Chen Q."/>
            <person name="Chen Z."/>
            <person name="Lan J."/>
            <person name="Che J."/>
            <person name="Ge C."/>
            <person name="Shi H."/>
            <person name="Pan Z."/>
            <person name="Liu X."/>
        </authorList>
    </citation>
    <scope>NUCLEOTIDE SEQUENCE [LARGE SCALE GENOMIC DNA]</scope>
    <source>
        <strain evidence="2">DSM 26</strain>
    </source>
</reference>
<dbReference type="PATRIC" id="fig|1473.5.peg.4248"/>
<gene>
    <name evidence="1" type="ORF">AFK71_06205</name>
</gene>
<dbReference type="RefSeq" id="WP_050350686.1">
    <property type="nucleotide sequence ID" value="NZ_BOSN01000004.1"/>
</dbReference>
<organism evidence="1 2">
    <name type="scientific">Virgibacillus pantothenticus</name>
    <dbReference type="NCBI Taxonomy" id="1473"/>
    <lineage>
        <taxon>Bacteria</taxon>
        <taxon>Bacillati</taxon>
        <taxon>Bacillota</taxon>
        <taxon>Bacilli</taxon>
        <taxon>Bacillales</taxon>
        <taxon>Bacillaceae</taxon>
        <taxon>Virgibacillus</taxon>
    </lineage>
</organism>
<dbReference type="EMBL" id="LGTO01000005">
    <property type="protein sequence ID" value="KNE21265.1"/>
    <property type="molecule type" value="Genomic_DNA"/>
</dbReference>
<name>A0A0L0QRK3_VIRPA</name>
<protein>
    <submittedName>
        <fullName evidence="1">Uncharacterized protein</fullName>
    </submittedName>
</protein>
<proteinExistence type="predicted"/>
<keyword evidence="2" id="KW-1185">Reference proteome</keyword>
<dbReference type="Proteomes" id="UP000036780">
    <property type="component" value="Unassembled WGS sequence"/>
</dbReference>
<comment type="caution">
    <text evidence="1">The sequence shown here is derived from an EMBL/GenBank/DDBJ whole genome shotgun (WGS) entry which is preliminary data.</text>
</comment>